<organism evidence="4">
    <name type="scientific">Rodentolepis nana</name>
    <name type="common">Dwarf tapeworm</name>
    <name type="synonym">Hymenolepis nana</name>
    <dbReference type="NCBI Taxonomy" id="102285"/>
    <lineage>
        <taxon>Eukaryota</taxon>
        <taxon>Metazoa</taxon>
        <taxon>Spiralia</taxon>
        <taxon>Lophotrochozoa</taxon>
        <taxon>Platyhelminthes</taxon>
        <taxon>Cestoda</taxon>
        <taxon>Eucestoda</taxon>
        <taxon>Cyclophyllidea</taxon>
        <taxon>Hymenolepididae</taxon>
        <taxon>Rodentolepis</taxon>
    </lineage>
</organism>
<evidence type="ECO:0000313" key="3">
    <source>
        <dbReference type="Proteomes" id="UP000278807"/>
    </source>
</evidence>
<name>A0A0R3TI66_RODNA</name>
<accession>A0A0R3TI66</accession>
<evidence type="ECO:0000256" key="1">
    <source>
        <dbReference type="SAM" id="Coils"/>
    </source>
</evidence>
<gene>
    <name evidence="2" type="ORF">HNAJ_LOCUS6753</name>
</gene>
<sequence length="95" mass="10634">MEALSKKQEDEDALYSQVKSDFKSSSDVLEGVRPQANSVIEIGKRTSTDVSQLGRDIEALLNKMKELKDKISKLAIDFRKTSHFNSLSQCCHSSI</sequence>
<dbReference type="AlphaFoldDB" id="A0A0R3TI66"/>
<dbReference type="WBParaSite" id="HNAJ_0000675701-mRNA-1">
    <property type="protein sequence ID" value="HNAJ_0000675701-mRNA-1"/>
    <property type="gene ID" value="HNAJ_0000675701"/>
</dbReference>
<reference evidence="4" key="1">
    <citation type="submission" date="2017-02" db="UniProtKB">
        <authorList>
            <consortium name="WormBaseParasite"/>
        </authorList>
    </citation>
    <scope>IDENTIFICATION</scope>
</reference>
<protein>
    <submittedName>
        <fullName evidence="4">t-SNARE coiled-coil homology domain-containing protein</fullName>
    </submittedName>
</protein>
<proteinExistence type="predicted"/>
<keyword evidence="1" id="KW-0175">Coiled coil</keyword>
<dbReference type="Proteomes" id="UP000278807">
    <property type="component" value="Unassembled WGS sequence"/>
</dbReference>
<dbReference type="OrthoDB" id="6280460at2759"/>
<evidence type="ECO:0000313" key="4">
    <source>
        <dbReference type="WBParaSite" id="HNAJ_0000675701-mRNA-1"/>
    </source>
</evidence>
<evidence type="ECO:0000313" key="2">
    <source>
        <dbReference type="EMBL" id="VDO02613.1"/>
    </source>
</evidence>
<reference evidence="2 3" key="2">
    <citation type="submission" date="2018-11" db="EMBL/GenBank/DDBJ databases">
        <authorList>
            <consortium name="Pathogen Informatics"/>
        </authorList>
    </citation>
    <scope>NUCLEOTIDE SEQUENCE [LARGE SCALE GENOMIC DNA]</scope>
</reference>
<feature type="coiled-coil region" evidence="1">
    <location>
        <begin position="50"/>
        <end position="77"/>
    </location>
</feature>
<keyword evidence="3" id="KW-1185">Reference proteome</keyword>
<dbReference type="EMBL" id="UZAE01008250">
    <property type="protein sequence ID" value="VDO02613.1"/>
    <property type="molecule type" value="Genomic_DNA"/>
</dbReference>